<accession>W7BCW1</accession>
<keyword evidence="3" id="KW-1185">Reference proteome</keyword>
<dbReference type="Proteomes" id="UP000019253">
    <property type="component" value="Unassembled WGS sequence"/>
</dbReference>
<name>W7BCW1_9LIST</name>
<reference evidence="2 3" key="1">
    <citation type="journal article" date="2014" name="Int. J. Syst. Evol. Microbiol.">
        <title>Listeria floridensis sp. nov., Listeria aquatica sp. nov., Listeria cornellensis sp. nov., Listeria riparia sp. nov. and Listeria grandensis sp. nov., from agricultural and natural environments.</title>
        <authorList>
            <person name="den Bakker H.C."/>
            <person name="Warchocki S."/>
            <person name="Wright E.M."/>
            <person name="Allred A.F."/>
            <person name="Ahlstrom C."/>
            <person name="Manuel C.S."/>
            <person name="Stasiewicz M.J."/>
            <person name="Burrell A."/>
            <person name="Roof S."/>
            <person name="Strawn L."/>
            <person name="Fortes E.D."/>
            <person name="Nightingale K.K."/>
            <person name="Kephart D."/>
            <person name="Wiedmann M."/>
        </authorList>
    </citation>
    <scope>NUCLEOTIDE SEQUENCE [LARGE SCALE GENOMIC DNA]</scope>
    <source>
        <strain evidence="3">FSL F6-971</strain>
    </source>
</reference>
<dbReference type="InterPro" id="IPR000415">
    <property type="entry name" value="Nitroreductase-like"/>
</dbReference>
<dbReference type="InterPro" id="IPR029479">
    <property type="entry name" value="Nitroreductase"/>
</dbReference>
<dbReference type="EMBL" id="AODD01000021">
    <property type="protein sequence ID" value="EUJ22615.1"/>
    <property type="molecule type" value="Genomic_DNA"/>
</dbReference>
<dbReference type="PATRIC" id="fig|1265819.5.peg.2523"/>
<dbReference type="AlphaFoldDB" id="W7BCW1"/>
<organism evidence="2 3">
    <name type="scientific">Listeria grandensis FSL F6-0971</name>
    <dbReference type="NCBI Taxonomy" id="1265819"/>
    <lineage>
        <taxon>Bacteria</taxon>
        <taxon>Bacillati</taxon>
        <taxon>Bacillota</taxon>
        <taxon>Bacilli</taxon>
        <taxon>Bacillales</taxon>
        <taxon>Listeriaceae</taxon>
        <taxon>Listeria</taxon>
    </lineage>
</organism>
<evidence type="ECO:0000313" key="3">
    <source>
        <dbReference type="Proteomes" id="UP000019253"/>
    </source>
</evidence>
<dbReference type="STRING" id="1265819.PGRAN_12649"/>
<dbReference type="Gene3D" id="3.40.109.10">
    <property type="entry name" value="NADH Oxidase"/>
    <property type="match status" value="1"/>
</dbReference>
<dbReference type="SUPFAM" id="SSF55469">
    <property type="entry name" value="FMN-dependent nitroreductase-like"/>
    <property type="match status" value="1"/>
</dbReference>
<evidence type="ECO:0000313" key="2">
    <source>
        <dbReference type="EMBL" id="EUJ22615.1"/>
    </source>
</evidence>
<evidence type="ECO:0000259" key="1">
    <source>
        <dbReference type="Pfam" id="PF00881"/>
    </source>
</evidence>
<protein>
    <submittedName>
        <fullName evidence="2">Nitroreductase family protein</fullName>
    </submittedName>
</protein>
<dbReference type="GO" id="GO:0016491">
    <property type="term" value="F:oxidoreductase activity"/>
    <property type="evidence" value="ECO:0007669"/>
    <property type="project" value="InterPro"/>
</dbReference>
<dbReference type="Pfam" id="PF00881">
    <property type="entry name" value="Nitroreductase"/>
    <property type="match status" value="1"/>
</dbReference>
<feature type="domain" description="Nitroreductase" evidence="1">
    <location>
        <begin position="26"/>
        <end position="87"/>
    </location>
</feature>
<sequence length="109" mass="12394">MQGYTNHFRNVLENDFDLLANDRLVFEWASRQAYLAMANMMTSVAAIGIDSCPIEGFDKQAIEQLLIAENLLDTDTFGVSAMLAFGYRKDEPSRQKIRQSLEAHVQTIY</sequence>
<dbReference type="RefSeq" id="WP_051998616.1">
    <property type="nucleotide sequence ID" value="NZ_AODD01000021.1"/>
</dbReference>
<comment type="caution">
    <text evidence="2">The sequence shown here is derived from an EMBL/GenBank/DDBJ whole genome shotgun (WGS) entry which is preliminary data.</text>
</comment>
<proteinExistence type="predicted"/>
<gene>
    <name evidence="2" type="ORF">PGRAN_12649</name>
</gene>